<dbReference type="EMBL" id="BAAANS010000025">
    <property type="protein sequence ID" value="GAA2103400.1"/>
    <property type="molecule type" value="Genomic_DNA"/>
</dbReference>
<dbReference type="Pfam" id="PF18029">
    <property type="entry name" value="Glyoxalase_6"/>
    <property type="match status" value="1"/>
</dbReference>
<dbReference type="SUPFAM" id="SSF54593">
    <property type="entry name" value="Glyoxalase/Bleomycin resistance protein/Dihydroxybiphenyl dioxygenase"/>
    <property type="match status" value="1"/>
</dbReference>
<dbReference type="RefSeq" id="WP_344553554.1">
    <property type="nucleotide sequence ID" value="NZ_BAAANS010000025.1"/>
</dbReference>
<dbReference type="InterPro" id="IPR029068">
    <property type="entry name" value="Glyas_Bleomycin-R_OHBP_Dase"/>
</dbReference>
<dbReference type="PANTHER" id="PTHR35908:SF1">
    <property type="entry name" value="CONSERVED PROTEIN"/>
    <property type="match status" value="1"/>
</dbReference>
<dbReference type="Proteomes" id="UP001500897">
    <property type="component" value="Unassembled WGS sequence"/>
</dbReference>
<dbReference type="Gene3D" id="3.10.180.10">
    <property type="entry name" value="2,3-Dihydroxybiphenyl 1,2-Dioxygenase, domain 1"/>
    <property type="match status" value="1"/>
</dbReference>
<evidence type="ECO:0000259" key="1">
    <source>
        <dbReference type="Pfam" id="PF18029"/>
    </source>
</evidence>
<feature type="domain" description="Glyoxalase-like" evidence="1">
    <location>
        <begin position="8"/>
        <end position="120"/>
    </location>
</feature>
<proteinExistence type="predicted"/>
<reference evidence="2 3" key="1">
    <citation type="journal article" date="2019" name="Int. J. Syst. Evol. Microbiol.">
        <title>The Global Catalogue of Microorganisms (GCM) 10K type strain sequencing project: providing services to taxonomists for standard genome sequencing and annotation.</title>
        <authorList>
            <consortium name="The Broad Institute Genomics Platform"/>
            <consortium name="The Broad Institute Genome Sequencing Center for Infectious Disease"/>
            <person name="Wu L."/>
            <person name="Ma J."/>
        </authorList>
    </citation>
    <scope>NUCLEOTIDE SEQUENCE [LARGE SCALE GENOMIC DNA]</scope>
    <source>
        <strain evidence="2 3">JCM 14559</strain>
    </source>
</reference>
<organism evidence="2 3">
    <name type="scientific">Kitasatospora saccharophila</name>
    <dbReference type="NCBI Taxonomy" id="407973"/>
    <lineage>
        <taxon>Bacteria</taxon>
        <taxon>Bacillati</taxon>
        <taxon>Actinomycetota</taxon>
        <taxon>Actinomycetes</taxon>
        <taxon>Kitasatosporales</taxon>
        <taxon>Streptomycetaceae</taxon>
        <taxon>Kitasatospora</taxon>
    </lineage>
</organism>
<dbReference type="InterPro" id="IPR041581">
    <property type="entry name" value="Glyoxalase_6"/>
</dbReference>
<gene>
    <name evidence="2" type="ORF">GCM10009759_38760</name>
</gene>
<protein>
    <submittedName>
        <fullName evidence="2">VOC family protein</fullName>
    </submittedName>
</protein>
<accession>A0ABN2X469</accession>
<name>A0ABN2X469_9ACTN</name>
<dbReference type="PANTHER" id="PTHR35908">
    <property type="entry name" value="HYPOTHETICAL FUSION PROTEIN"/>
    <property type="match status" value="1"/>
</dbReference>
<comment type="caution">
    <text evidence="2">The sequence shown here is derived from an EMBL/GenBank/DDBJ whole genome shotgun (WGS) entry which is preliminary data.</text>
</comment>
<evidence type="ECO:0000313" key="2">
    <source>
        <dbReference type="EMBL" id="GAA2103400.1"/>
    </source>
</evidence>
<sequence>MIGTLQCVVLDCHYPAGLAQFYAALLGGEVDRPDPRWSLDGEWSTVHLPDGRVLGFQRVEDYRPPIWPDPAHPQQLHLDIDVPDLAAAETAAAALGAEVKARHERWTVLTDPAGHPFCLVPRTGAPQRPA</sequence>
<keyword evidence="3" id="KW-1185">Reference proteome</keyword>
<evidence type="ECO:0000313" key="3">
    <source>
        <dbReference type="Proteomes" id="UP001500897"/>
    </source>
</evidence>